<dbReference type="PROSITE" id="PS51186">
    <property type="entry name" value="GNAT"/>
    <property type="match status" value="1"/>
</dbReference>
<evidence type="ECO:0000313" key="2">
    <source>
        <dbReference type="EMBL" id="MCJ8014463.1"/>
    </source>
</evidence>
<dbReference type="InterPro" id="IPR000182">
    <property type="entry name" value="GNAT_dom"/>
</dbReference>
<dbReference type="Proteomes" id="UP001139347">
    <property type="component" value="Unassembled WGS sequence"/>
</dbReference>
<dbReference type="SUPFAM" id="SSF55729">
    <property type="entry name" value="Acyl-CoA N-acyltransferases (Nat)"/>
    <property type="match status" value="1"/>
</dbReference>
<feature type="domain" description="N-acetyltransferase" evidence="1">
    <location>
        <begin position="1"/>
        <end position="155"/>
    </location>
</feature>
<gene>
    <name evidence="2" type="ORF">MUG84_22440</name>
</gene>
<sequence>MEFREITWDNFIECIELQVTEEQKRFISSNQHALAEAYIASKEGQVIITFAIYKDEKMVGFLMMYYDDGNGNFDYSSYGVFKMMIDKRYQGKGYGKEAMIYAIEFVRTSPHGNARVIELTYKPENVVAKNIYASLGFVETGNKLACGEVHAELVL</sequence>
<accession>A0A9X2B8G8</accession>
<evidence type="ECO:0000259" key="1">
    <source>
        <dbReference type="PROSITE" id="PS51186"/>
    </source>
</evidence>
<dbReference type="Pfam" id="PF00583">
    <property type="entry name" value="Acetyltransf_1"/>
    <property type="match status" value="1"/>
</dbReference>
<reference evidence="2" key="1">
    <citation type="submission" date="2022-04" db="EMBL/GenBank/DDBJ databases">
        <title>Paenibacillus mangrovi sp. nov., a novel endophytic bacterium isolated from bark of Kandelia candel.</title>
        <authorList>
            <person name="Tuo L."/>
        </authorList>
    </citation>
    <scope>NUCLEOTIDE SEQUENCE</scope>
    <source>
        <strain evidence="2">KQZ6P-2</strain>
    </source>
</reference>
<dbReference type="GO" id="GO:0016747">
    <property type="term" value="F:acyltransferase activity, transferring groups other than amino-acyl groups"/>
    <property type="evidence" value="ECO:0007669"/>
    <property type="project" value="InterPro"/>
</dbReference>
<dbReference type="InterPro" id="IPR016181">
    <property type="entry name" value="Acyl_CoA_acyltransferase"/>
</dbReference>
<dbReference type="PANTHER" id="PTHR43617">
    <property type="entry name" value="L-AMINO ACID N-ACETYLTRANSFERASE"/>
    <property type="match status" value="1"/>
</dbReference>
<proteinExistence type="predicted"/>
<dbReference type="AlphaFoldDB" id="A0A9X2B8G8"/>
<dbReference type="CDD" id="cd04301">
    <property type="entry name" value="NAT_SF"/>
    <property type="match status" value="1"/>
</dbReference>
<evidence type="ECO:0000313" key="3">
    <source>
        <dbReference type="Proteomes" id="UP001139347"/>
    </source>
</evidence>
<protein>
    <submittedName>
        <fullName evidence="2">GNAT family N-acetyltransferase</fullName>
    </submittedName>
</protein>
<comment type="caution">
    <text evidence="2">The sequence shown here is derived from an EMBL/GenBank/DDBJ whole genome shotgun (WGS) entry which is preliminary data.</text>
</comment>
<dbReference type="InterPro" id="IPR050276">
    <property type="entry name" value="MshD_Acetyltransferase"/>
</dbReference>
<dbReference type="RefSeq" id="WP_244729143.1">
    <property type="nucleotide sequence ID" value="NZ_JALIRP010000011.1"/>
</dbReference>
<name>A0A9X2B8G8_9BACL</name>
<organism evidence="2 3">
    <name type="scientific">Paenibacillus mangrovi</name>
    <dbReference type="NCBI Taxonomy" id="2931978"/>
    <lineage>
        <taxon>Bacteria</taxon>
        <taxon>Bacillati</taxon>
        <taxon>Bacillota</taxon>
        <taxon>Bacilli</taxon>
        <taxon>Bacillales</taxon>
        <taxon>Paenibacillaceae</taxon>
        <taxon>Paenibacillus</taxon>
    </lineage>
</organism>
<dbReference type="Gene3D" id="3.40.630.30">
    <property type="match status" value="1"/>
</dbReference>
<keyword evidence="3" id="KW-1185">Reference proteome</keyword>
<dbReference type="EMBL" id="JALIRP010000011">
    <property type="protein sequence ID" value="MCJ8014463.1"/>
    <property type="molecule type" value="Genomic_DNA"/>
</dbReference>